<organism evidence="1 2">
    <name type="scientific">Phycomyces blakesleeanus (strain ATCC 8743b / DSM 1359 / FGSC 10004 / NBRC 33097 / NRRL 1555)</name>
    <dbReference type="NCBI Taxonomy" id="763407"/>
    <lineage>
        <taxon>Eukaryota</taxon>
        <taxon>Fungi</taxon>
        <taxon>Fungi incertae sedis</taxon>
        <taxon>Mucoromycota</taxon>
        <taxon>Mucoromycotina</taxon>
        <taxon>Mucoromycetes</taxon>
        <taxon>Mucorales</taxon>
        <taxon>Phycomycetaceae</taxon>
        <taxon>Phycomyces</taxon>
    </lineage>
</organism>
<sequence>MIREDSIAVCGCCGGFFFRKDISIIERITLKEAWGCDDNVVGKAFWAINNQYITTAFLNRLTIDQIPLFSTYIAVSSLPPNFDDTYTIHLSLTRKICYVKNYIRGNISRAKVWRAAVFLQSTPLYQEYNITLRTGDAEGQDQSVEEVGEDKLEDNGNQESVIVSDYEAIRLSSGDNRIPLSVLTDKDSDFLSFPKIF</sequence>
<name>A0A167RGE7_PHYB8</name>
<keyword evidence="2" id="KW-1185">Reference proteome</keyword>
<reference evidence="2" key="1">
    <citation type="submission" date="2015-06" db="EMBL/GenBank/DDBJ databases">
        <title>Expansion of signal transduction pathways in fungi by whole-genome duplication.</title>
        <authorList>
            <consortium name="DOE Joint Genome Institute"/>
            <person name="Corrochano L.M."/>
            <person name="Kuo A."/>
            <person name="Marcet-Houben M."/>
            <person name="Polaino S."/>
            <person name="Salamov A."/>
            <person name="Villalobos J.M."/>
            <person name="Alvarez M.I."/>
            <person name="Avalos J."/>
            <person name="Benito E.P."/>
            <person name="Benoit I."/>
            <person name="Burger G."/>
            <person name="Camino L.P."/>
            <person name="Canovas D."/>
            <person name="Cerda-Olmedo E."/>
            <person name="Cheng J.-F."/>
            <person name="Dominguez A."/>
            <person name="Elias M."/>
            <person name="Eslava A.P."/>
            <person name="Glaser F."/>
            <person name="Grimwood J."/>
            <person name="Gutierrez G."/>
            <person name="Heitman J."/>
            <person name="Henrissat B."/>
            <person name="Iturriaga E.A."/>
            <person name="Lang B.F."/>
            <person name="Lavin J.L."/>
            <person name="Lee S."/>
            <person name="Li W."/>
            <person name="Lindquist E."/>
            <person name="Lopez-Garcia S."/>
            <person name="Luque E.M."/>
            <person name="Marcos A.T."/>
            <person name="Martin J."/>
            <person name="McCluskey K."/>
            <person name="Medina H.R."/>
            <person name="Miralles-Duran A."/>
            <person name="Miyazaki A."/>
            <person name="Munoz-Torres E."/>
            <person name="Oguiza J.A."/>
            <person name="Ohm R."/>
            <person name="Olmedo M."/>
            <person name="Orejas M."/>
            <person name="Ortiz-Castellanos L."/>
            <person name="Pisabarro A.G."/>
            <person name="Rodriguez-Romero J."/>
            <person name="Ruiz-Herrera J."/>
            <person name="Ruiz-Vazquez R."/>
            <person name="Sanz C."/>
            <person name="Schackwitz W."/>
            <person name="Schmutz J."/>
            <person name="Shahriari M."/>
            <person name="Shelest E."/>
            <person name="Silva-Franco F."/>
            <person name="Soanes D."/>
            <person name="Syed K."/>
            <person name="Tagua V.G."/>
            <person name="Talbot N.J."/>
            <person name="Thon M."/>
            <person name="De vries R.P."/>
            <person name="Wiebenga A."/>
            <person name="Yadav J.S."/>
            <person name="Braun E.L."/>
            <person name="Baker S."/>
            <person name="Garre V."/>
            <person name="Horwitz B."/>
            <person name="Torres-Martinez S."/>
            <person name="Idnurm A."/>
            <person name="Herrera-Estrella A."/>
            <person name="Gabaldon T."/>
            <person name="Grigoriev I.V."/>
        </authorList>
    </citation>
    <scope>NUCLEOTIDE SEQUENCE [LARGE SCALE GENOMIC DNA]</scope>
    <source>
        <strain evidence="2">NRRL 1555(-)</strain>
    </source>
</reference>
<dbReference type="EMBL" id="KV440971">
    <property type="protein sequence ID" value="OAD81570.1"/>
    <property type="molecule type" value="Genomic_DNA"/>
</dbReference>
<gene>
    <name evidence="1" type="ORF">PHYBLDRAFT_73468</name>
</gene>
<protein>
    <submittedName>
        <fullName evidence="1">Uncharacterized protein</fullName>
    </submittedName>
</protein>
<dbReference type="VEuPathDB" id="FungiDB:PHYBLDRAFT_73468"/>
<dbReference type="AlphaFoldDB" id="A0A167RGE7"/>
<accession>A0A167RGE7</accession>
<dbReference type="Proteomes" id="UP000077315">
    <property type="component" value="Unassembled WGS sequence"/>
</dbReference>
<dbReference type="InParanoid" id="A0A167RGE7"/>
<dbReference type="STRING" id="763407.A0A167RGE7"/>
<dbReference type="GeneID" id="29003768"/>
<proteinExistence type="predicted"/>
<dbReference type="RefSeq" id="XP_018299610.1">
    <property type="nucleotide sequence ID" value="XM_018442862.1"/>
</dbReference>
<evidence type="ECO:0000313" key="2">
    <source>
        <dbReference type="Proteomes" id="UP000077315"/>
    </source>
</evidence>
<evidence type="ECO:0000313" key="1">
    <source>
        <dbReference type="EMBL" id="OAD81570.1"/>
    </source>
</evidence>
<dbReference type="OrthoDB" id="6141723at2759"/>